<dbReference type="AlphaFoldDB" id="A0A132NZS8"/>
<protein>
    <submittedName>
        <fullName evidence="1">Putative SRP19-like protein</fullName>
    </submittedName>
</protein>
<sequence length="393" mass="43485">MTTAFQQIAFIFANVDDSRLREEIERLRSKGELERAKGFLSQSVLEDDMLVVTELLELYCTLPLELKEMLISDEEYLAILQKLDGRASTYTDRTIYLSFLVDTIKTSSMSTRQHALLLATHYFENLVEDPSDSALLDLLSLNSELAYNTLMALKAFYELALLGSDDTLVQLIYQSSRTLAELLASQVYRVIGFKCASMLPLAVSLFIIFSAEETADKNHMAYNLLSWLVKLLTTAEQSVSVALLASILKITKEEGYTCTEATTSPKQSGFTLLCHTLLGAGSSITSGVSLLCRRLGTTEYEENRVEILCLFYGVCAESDLRVAKLLGRSTVLLEWMNNKIGSVEPADQAAVMELADKLLTLNAIDESHIDSFGSLAKGLRCDSKEVPVATAIL</sequence>
<name>A0A132NZS8_GIAIN</name>
<dbReference type="EMBL" id="JXTI01000006">
    <property type="protein sequence ID" value="KWX15570.1"/>
    <property type="molecule type" value="Genomic_DNA"/>
</dbReference>
<dbReference type="OrthoDB" id="10253277at2759"/>
<dbReference type="Proteomes" id="UP000070089">
    <property type="component" value="Unassembled WGS sequence"/>
</dbReference>
<organism evidence="1 2">
    <name type="scientific">Giardia duodenalis assemblage B</name>
    <dbReference type="NCBI Taxonomy" id="1394984"/>
    <lineage>
        <taxon>Eukaryota</taxon>
        <taxon>Metamonada</taxon>
        <taxon>Diplomonadida</taxon>
        <taxon>Hexamitidae</taxon>
        <taxon>Giardiinae</taxon>
        <taxon>Giardia</taxon>
    </lineage>
</organism>
<evidence type="ECO:0000313" key="2">
    <source>
        <dbReference type="Proteomes" id="UP000070089"/>
    </source>
</evidence>
<dbReference type="VEuPathDB" id="GiardiaDB:QR46_0430"/>
<comment type="caution">
    <text evidence="1">The sequence shown here is derived from an EMBL/GenBank/DDBJ whole genome shotgun (WGS) entry which is preliminary data.</text>
</comment>
<proteinExistence type="predicted"/>
<evidence type="ECO:0000313" key="1">
    <source>
        <dbReference type="EMBL" id="KWX15570.1"/>
    </source>
</evidence>
<reference evidence="1 2" key="1">
    <citation type="journal article" date="2015" name="Mol. Biochem. Parasitol.">
        <title>Identification of polymorphic genes for use in assemblage B genotyping assays through comparative genomics of multiple assemblage B Giardia duodenalis isolates.</title>
        <authorList>
            <person name="Wielinga C."/>
            <person name="Thompson R.C."/>
            <person name="Monis P."/>
            <person name="Ryan U."/>
        </authorList>
    </citation>
    <scope>NUCLEOTIDE SEQUENCE [LARGE SCALE GENOMIC DNA]</scope>
    <source>
        <strain evidence="1 2">BAH15c1</strain>
    </source>
</reference>
<accession>A0A132NZS8</accession>
<gene>
    <name evidence="1" type="ORF">QR46_0430</name>
</gene>